<sequence>MGFLWSWNHMISKKWKSSLTPATGDEGFQMRMLRDFKHFCANQEQRLSQFWDQCWEMREKARGMQSG</sequence>
<dbReference type="AlphaFoldDB" id="A0A2A4JS16"/>
<dbReference type="InterPro" id="IPR045838">
    <property type="entry name" value="DEPDC5_CTD"/>
</dbReference>
<gene>
    <name evidence="2" type="ORF">B5V51_13145</name>
</gene>
<name>A0A2A4JS16_HELVI</name>
<feature type="domain" description="DEPDC5 C-terminal" evidence="1">
    <location>
        <begin position="1"/>
        <end position="44"/>
    </location>
</feature>
<dbReference type="STRING" id="7102.A0A2A4JS16"/>
<protein>
    <recommendedName>
        <fullName evidence="1">DEPDC5 C-terminal domain-containing protein</fullName>
    </recommendedName>
</protein>
<dbReference type="EMBL" id="NWSH01000730">
    <property type="protein sequence ID" value="PCG74556.1"/>
    <property type="molecule type" value="Genomic_DNA"/>
</dbReference>
<organism evidence="2">
    <name type="scientific">Heliothis virescens</name>
    <name type="common">Tobacco budworm moth</name>
    <dbReference type="NCBI Taxonomy" id="7102"/>
    <lineage>
        <taxon>Eukaryota</taxon>
        <taxon>Metazoa</taxon>
        <taxon>Ecdysozoa</taxon>
        <taxon>Arthropoda</taxon>
        <taxon>Hexapoda</taxon>
        <taxon>Insecta</taxon>
        <taxon>Pterygota</taxon>
        <taxon>Neoptera</taxon>
        <taxon>Endopterygota</taxon>
        <taxon>Lepidoptera</taxon>
        <taxon>Glossata</taxon>
        <taxon>Ditrysia</taxon>
        <taxon>Noctuoidea</taxon>
        <taxon>Noctuidae</taxon>
        <taxon>Heliothinae</taxon>
        <taxon>Heliothis</taxon>
    </lineage>
</organism>
<dbReference type="Pfam" id="PF19418">
    <property type="entry name" value="DEPDC5_CTD"/>
    <property type="match status" value="1"/>
</dbReference>
<evidence type="ECO:0000313" key="2">
    <source>
        <dbReference type="EMBL" id="PCG74556.1"/>
    </source>
</evidence>
<accession>A0A2A4JS16</accession>
<comment type="caution">
    <text evidence="2">The sequence shown here is derived from an EMBL/GenBank/DDBJ whole genome shotgun (WGS) entry which is preliminary data.</text>
</comment>
<proteinExistence type="predicted"/>
<reference evidence="2" key="1">
    <citation type="submission" date="2017-09" db="EMBL/GenBank/DDBJ databases">
        <title>Contemporary evolution of a Lepidopteran species, Heliothis virescens, in response to modern agricultural practices.</title>
        <authorList>
            <person name="Fritz M.L."/>
            <person name="Deyonke A.M."/>
            <person name="Papanicolaou A."/>
            <person name="Micinski S."/>
            <person name="Westbrook J."/>
            <person name="Gould F."/>
        </authorList>
    </citation>
    <scope>NUCLEOTIDE SEQUENCE [LARGE SCALE GENOMIC DNA]</scope>
    <source>
        <strain evidence="2">HvINT-</strain>
        <tissue evidence="2">Whole body</tissue>
    </source>
</reference>
<evidence type="ECO:0000259" key="1">
    <source>
        <dbReference type="Pfam" id="PF19418"/>
    </source>
</evidence>